<dbReference type="OrthoDB" id="1416782at2"/>
<feature type="transmembrane region" description="Helical" evidence="5">
    <location>
        <begin position="46"/>
        <end position="66"/>
    </location>
</feature>
<feature type="transmembrane region" description="Helical" evidence="5">
    <location>
        <begin position="173"/>
        <end position="192"/>
    </location>
</feature>
<reference evidence="6 7" key="1">
    <citation type="journal article" date="2013" name="Genome Announc.">
        <title>Draft genome sequence of an Actinobacterium, Brachybacterium muris strain UCD-AY4.</title>
        <authorList>
            <person name="Lo J.R."/>
            <person name="Lang J.M."/>
            <person name="Darling A.E."/>
            <person name="Eisen J.A."/>
            <person name="Coil D.A."/>
        </authorList>
    </citation>
    <scope>NUCLEOTIDE SEQUENCE [LARGE SCALE GENOMIC DNA]</scope>
    <source>
        <strain evidence="6 7">UCD-AY4</strain>
    </source>
</reference>
<sequence length="297" mass="31825">MSSSTTSVSTGGVLRSLVSTSRPLSWVNTAYPFAVALFLTTGRIDLPLVIGTLFFLIPYNLAMYGINDVFDYESDLLNPRKGGVEGAVVDRRHHRTILVACAVTCIPFLVYLYAVGTVASAIALTVTMFAVVAYSAKGLRFKEVPFLDSATSATHFVGPAVVGALLADGRLGASTVLVLAAFFAWSMASQAFGAVQDVIADRAAGLGSISTVLGAKATVRVALGLYALAAILLLVPWELFSLGALLMLPYLANIWPFRSLRDEDAERANAGWRRFLWLNYVTGFLVTMLIIAQVQFG</sequence>
<evidence type="ECO:0000256" key="3">
    <source>
        <dbReference type="ARBA" id="ARBA00022989"/>
    </source>
</evidence>
<dbReference type="AlphaFoldDB" id="A0A022KU84"/>
<dbReference type="RefSeq" id="WP_017825006.1">
    <property type="nucleotide sequence ID" value="NZ_KB403093.1"/>
</dbReference>
<protein>
    <submittedName>
        <fullName evidence="6">Prenyltransferase</fullName>
    </submittedName>
</protein>
<proteinExistence type="predicted"/>
<dbReference type="HOGENOM" id="CLU_058976_1_0_11"/>
<dbReference type="Gene3D" id="1.20.120.1780">
    <property type="entry name" value="UbiA prenyltransferase"/>
    <property type="match status" value="1"/>
</dbReference>
<keyword evidence="7" id="KW-1185">Reference proteome</keyword>
<dbReference type="Gene3D" id="1.10.357.140">
    <property type="entry name" value="UbiA prenyltransferase"/>
    <property type="match status" value="1"/>
</dbReference>
<dbReference type="EMBL" id="AORC01000008">
    <property type="protein sequence ID" value="EYT49643.1"/>
    <property type="molecule type" value="Genomic_DNA"/>
</dbReference>
<dbReference type="Proteomes" id="UP000019754">
    <property type="component" value="Unassembled WGS sequence"/>
</dbReference>
<evidence type="ECO:0000256" key="5">
    <source>
        <dbReference type="SAM" id="Phobius"/>
    </source>
</evidence>
<dbReference type="Pfam" id="PF01040">
    <property type="entry name" value="UbiA"/>
    <property type="match status" value="1"/>
</dbReference>
<keyword evidence="3 5" id="KW-1133">Transmembrane helix</keyword>
<feature type="transmembrane region" description="Helical" evidence="5">
    <location>
        <begin position="277"/>
        <end position="296"/>
    </location>
</feature>
<organism evidence="6 7">
    <name type="scientific">Brachybacterium muris UCD-AY4</name>
    <dbReference type="NCBI Taxonomy" id="1249481"/>
    <lineage>
        <taxon>Bacteria</taxon>
        <taxon>Bacillati</taxon>
        <taxon>Actinomycetota</taxon>
        <taxon>Actinomycetes</taxon>
        <taxon>Micrococcales</taxon>
        <taxon>Dermabacteraceae</taxon>
        <taxon>Brachybacterium</taxon>
    </lineage>
</organism>
<evidence type="ECO:0000256" key="4">
    <source>
        <dbReference type="ARBA" id="ARBA00023136"/>
    </source>
</evidence>
<accession>A0A022KU84</accession>
<keyword evidence="2 5" id="KW-0812">Transmembrane</keyword>
<evidence type="ECO:0000313" key="6">
    <source>
        <dbReference type="EMBL" id="EYT49643.1"/>
    </source>
</evidence>
<dbReference type="GO" id="GO:0016765">
    <property type="term" value="F:transferase activity, transferring alkyl or aryl (other than methyl) groups"/>
    <property type="evidence" value="ECO:0007669"/>
    <property type="project" value="InterPro"/>
</dbReference>
<name>A0A022KU84_9MICO</name>
<evidence type="ECO:0000313" key="7">
    <source>
        <dbReference type="Proteomes" id="UP000019754"/>
    </source>
</evidence>
<comment type="subcellular location">
    <subcellularLocation>
        <location evidence="1">Membrane</location>
        <topology evidence="1">Multi-pass membrane protein</topology>
    </subcellularLocation>
</comment>
<dbReference type="CDD" id="cd13966">
    <property type="entry name" value="PT_UbiA_4"/>
    <property type="match status" value="1"/>
</dbReference>
<keyword evidence="6" id="KW-0808">Transferase</keyword>
<feature type="transmembrane region" description="Helical" evidence="5">
    <location>
        <begin position="239"/>
        <end position="257"/>
    </location>
</feature>
<dbReference type="InterPro" id="IPR044878">
    <property type="entry name" value="UbiA_sf"/>
</dbReference>
<keyword evidence="4 5" id="KW-0472">Membrane</keyword>
<evidence type="ECO:0000256" key="2">
    <source>
        <dbReference type="ARBA" id="ARBA00022692"/>
    </source>
</evidence>
<evidence type="ECO:0000256" key="1">
    <source>
        <dbReference type="ARBA" id="ARBA00004141"/>
    </source>
</evidence>
<feature type="transmembrane region" description="Helical" evidence="5">
    <location>
        <begin position="108"/>
        <end position="134"/>
    </location>
</feature>
<dbReference type="InterPro" id="IPR000537">
    <property type="entry name" value="UbiA_prenyltransferase"/>
</dbReference>
<feature type="transmembrane region" description="Helical" evidence="5">
    <location>
        <begin position="213"/>
        <end position="233"/>
    </location>
</feature>
<dbReference type="NCBIfam" id="NF009608">
    <property type="entry name" value="PRK13105.1"/>
    <property type="match status" value="1"/>
</dbReference>
<dbReference type="STRING" id="1249481.D641_0107385"/>
<gene>
    <name evidence="6" type="primary">ubiA</name>
    <name evidence="6" type="ORF">D641_0107385</name>
</gene>
<comment type="caution">
    <text evidence="6">The sequence shown here is derived from an EMBL/GenBank/DDBJ whole genome shotgun (WGS) entry which is preliminary data.</text>
</comment>
<dbReference type="GO" id="GO:0016020">
    <property type="term" value="C:membrane"/>
    <property type="evidence" value="ECO:0007669"/>
    <property type="project" value="UniProtKB-SubCell"/>
</dbReference>